<dbReference type="GO" id="GO:0003676">
    <property type="term" value="F:nucleic acid binding"/>
    <property type="evidence" value="ECO:0007669"/>
    <property type="project" value="InterPro"/>
</dbReference>
<dbReference type="GO" id="GO:0004518">
    <property type="term" value="F:nuclease activity"/>
    <property type="evidence" value="ECO:0007669"/>
    <property type="project" value="UniProtKB-KW"/>
</dbReference>
<gene>
    <name evidence="5" type="ORF">E5259_08560</name>
</gene>
<evidence type="ECO:0000313" key="5">
    <source>
        <dbReference type="EMBL" id="QMW77639.1"/>
    </source>
</evidence>
<evidence type="ECO:0000259" key="4">
    <source>
        <dbReference type="SMART" id="SM00990"/>
    </source>
</evidence>
<feature type="domain" description="VRR-NUC" evidence="4">
    <location>
        <begin position="1"/>
        <end position="81"/>
    </location>
</feature>
<dbReference type="RefSeq" id="WP_018598250.1">
    <property type="nucleotide sequence ID" value="NZ_CABLBP010000009.1"/>
</dbReference>
<protein>
    <submittedName>
        <fullName evidence="5">VRR-NUC domain-containing protein</fullName>
    </submittedName>
</protein>
<dbReference type="SMART" id="SM00990">
    <property type="entry name" value="VRR_NUC"/>
    <property type="match status" value="1"/>
</dbReference>
<sequence>MREKEIEKILVTGVKKLGGRAYKWASPGNDGVPDRIVILPGEMPYFVELKSETGRLSALQKVQIDRLLDLKQQVFVVKGIDGLSQFFQDIGHEEVSKAIDCRYEL</sequence>
<dbReference type="Proteomes" id="UP000515789">
    <property type="component" value="Chromosome"/>
</dbReference>
<dbReference type="InterPro" id="IPR014883">
    <property type="entry name" value="VRR_NUC"/>
</dbReference>
<name>A0A7G5MSP6_9FIRM</name>
<dbReference type="InterPro" id="IPR011856">
    <property type="entry name" value="tRNA_endonuc-like_dom_sf"/>
</dbReference>
<organism evidence="5 6">
    <name type="scientific">Blautia producta</name>
    <dbReference type="NCBI Taxonomy" id="33035"/>
    <lineage>
        <taxon>Bacteria</taxon>
        <taxon>Bacillati</taxon>
        <taxon>Bacillota</taxon>
        <taxon>Clostridia</taxon>
        <taxon>Lachnospirales</taxon>
        <taxon>Lachnospiraceae</taxon>
        <taxon>Blautia</taxon>
    </lineage>
</organism>
<dbReference type="Gene3D" id="3.40.1350.10">
    <property type="match status" value="1"/>
</dbReference>
<proteinExistence type="predicted"/>
<dbReference type="AlphaFoldDB" id="A0A7G5MSP6"/>
<dbReference type="GeneID" id="75055695"/>
<accession>A0A7G5MSP6</accession>
<dbReference type="GO" id="GO:0016788">
    <property type="term" value="F:hydrolase activity, acting on ester bonds"/>
    <property type="evidence" value="ECO:0007669"/>
    <property type="project" value="InterPro"/>
</dbReference>
<reference evidence="5 6" key="1">
    <citation type="submission" date="2019-04" db="EMBL/GenBank/DDBJ databases">
        <authorList>
            <person name="Schori C."/>
            <person name="Ahrens C."/>
        </authorList>
    </citation>
    <scope>NUCLEOTIDE SEQUENCE [LARGE SCALE GENOMIC DNA]</scope>
    <source>
        <strain evidence="5 6">DSM 2950</strain>
    </source>
</reference>
<keyword evidence="3" id="KW-0378">Hydrolase</keyword>
<evidence type="ECO:0000256" key="1">
    <source>
        <dbReference type="ARBA" id="ARBA00001946"/>
    </source>
</evidence>
<keyword evidence="2" id="KW-0540">Nuclease</keyword>
<comment type="cofactor">
    <cofactor evidence="1">
        <name>Mg(2+)</name>
        <dbReference type="ChEBI" id="CHEBI:18420"/>
    </cofactor>
</comment>
<evidence type="ECO:0000313" key="6">
    <source>
        <dbReference type="Proteomes" id="UP000515789"/>
    </source>
</evidence>
<evidence type="ECO:0000256" key="3">
    <source>
        <dbReference type="ARBA" id="ARBA00022801"/>
    </source>
</evidence>
<dbReference type="EMBL" id="CP039126">
    <property type="protein sequence ID" value="QMW77639.1"/>
    <property type="molecule type" value="Genomic_DNA"/>
</dbReference>
<evidence type="ECO:0000256" key="2">
    <source>
        <dbReference type="ARBA" id="ARBA00022722"/>
    </source>
</evidence>